<keyword evidence="3 11" id="KW-0813">Transport</keyword>
<keyword evidence="8" id="KW-0496">Mitochondrion</keyword>
<proteinExistence type="inferred from homology"/>
<dbReference type="Pfam" id="PF00153">
    <property type="entry name" value="Mito_carr"/>
    <property type="match status" value="3"/>
</dbReference>
<evidence type="ECO:0000256" key="2">
    <source>
        <dbReference type="ARBA" id="ARBA00006375"/>
    </source>
</evidence>
<dbReference type="GO" id="GO:0005469">
    <property type="term" value="F:succinate:fumarate antiporter activity"/>
    <property type="evidence" value="ECO:0007669"/>
    <property type="project" value="TreeGrafter"/>
</dbReference>
<dbReference type="Proteomes" id="UP000620104">
    <property type="component" value="Unassembled WGS sequence"/>
</dbReference>
<dbReference type="InterPro" id="IPR023395">
    <property type="entry name" value="MCP_dom_sf"/>
</dbReference>
<feature type="repeat" description="Solcar" evidence="10">
    <location>
        <begin position="225"/>
        <end position="314"/>
    </location>
</feature>
<evidence type="ECO:0000256" key="3">
    <source>
        <dbReference type="ARBA" id="ARBA00022448"/>
    </source>
</evidence>
<evidence type="ECO:0000256" key="10">
    <source>
        <dbReference type="PROSITE-ProRule" id="PRU00282"/>
    </source>
</evidence>
<evidence type="ECO:0000256" key="7">
    <source>
        <dbReference type="ARBA" id="ARBA00022989"/>
    </source>
</evidence>
<evidence type="ECO:0000256" key="11">
    <source>
        <dbReference type="RuleBase" id="RU000488"/>
    </source>
</evidence>
<accession>A0A8H3TYA1</accession>
<dbReference type="PRINTS" id="PR00926">
    <property type="entry name" value="MITOCARRIER"/>
</dbReference>
<dbReference type="Gene3D" id="1.50.40.10">
    <property type="entry name" value="Mitochondrial carrier domain"/>
    <property type="match status" value="1"/>
</dbReference>
<keyword evidence="9 10" id="KW-0472">Membrane</keyword>
<reference evidence="12" key="1">
    <citation type="submission" date="2020-07" db="EMBL/GenBank/DDBJ databases">
        <title>Draft Genome Sequence of a Deep-Sea Yeast, Naganishia (Cryptococcus) liquefaciens strain N6.</title>
        <authorList>
            <person name="Han Y.W."/>
            <person name="Kajitani R."/>
            <person name="Morimoto H."/>
            <person name="Parhat M."/>
            <person name="Tsubouchi H."/>
            <person name="Bakenova O."/>
            <person name="Ogata M."/>
            <person name="Argunhan B."/>
            <person name="Aoki R."/>
            <person name="Kajiwara S."/>
            <person name="Itoh T."/>
            <person name="Iwasaki H."/>
        </authorList>
    </citation>
    <scope>NUCLEOTIDE SEQUENCE</scope>
    <source>
        <strain evidence="12">N6</strain>
    </source>
</reference>
<dbReference type="InterPro" id="IPR049563">
    <property type="entry name" value="TXTP-like"/>
</dbReference>
<evidence type="ECO:0000313" key="12">
    <source>
        <dbReference type="EMBL" id="GHJ89435.1"/>
    </source>
</evidence>
<dbReference type="AlphaFoldDB" id="A0A8H3TYA1"/>
<evidence type="ECO:0008006" key="14">
    <source>
        <dbReference type="Google" id="ProtNLM"/>
    </source>
</evidence>
<dbReference type="OrthoDB" id="204711at2759"/>
<dbReference type="PANTHER" id="PTHR45788">
    <property type="entry name" value="SUCCINATE/FUMARATE MITOCHONDRIAL TRANSPORTER-RELATED"/>
    <property type="match status" value="1"/>
</dbReference>
<organism evidence="12 13">
    <name type="scientific">Naganishia liquefaciens</name>
    <dbReference type="NCBI Taxonomy" id="104408"/>
    <lineage>
        <taxon>Eukaryota</taxon>
        <taxon>Fungi</taxon>
        <taxon>Dikarya</taxon>
        <taxon>Basidiomycota</taxon>
        <taxon>Agaricomycotina</taxon>
        <taxon>Tremellomycetes</taxon>
        <taxon>Filobasidiales</taxon>
        <taxon>Filobasidiaceae</taxon>
        <taxon>Naganishia</taxon>
    </lineage>
</organism>
<keyword evidence="4 10" id="KW-0812">Transmembrane</keyword>
<dbReference type="InterPro" id="IPR018108">
    <property type="entry name" value="MCP_transmembrane"/>
</dbReference>
<evidence type="ECO:0000256" key="8">
    <source>
        <dbReference type="ARBA" id="ARBA00023128"/>
    </source>
</evidence>
<dbReference type="SUPFAM" id="SSF103506">
    <property type="entry name" value="Mitochondrial carrier"/>
    <property type="match status" value="1"/>
</dbReference>
<evidence type="ECO:0000256" key="5">
    <source>
        <dbReference type="ARBA" id="ARBA00022737"/>
    </source>
</evidence>
<feature type="repeat" description="Solcar" evidence="10">
    <location>
        <begin position="20"/>
        <end position="110"/>
    </location>
</feature>
<keyword evidence="6" id="KW-0999">Mitochondrion inner membrane</keyword>
<comment type="similarity">
    <text evidence="2 11">Belongs to the mitochondrial carrier (TC 2.A.29) family.</text>
</comment>
<evidence type="ECO:0000256" key="6">
    <source>
        <dbReference type="ARBA" id="ARBA00022792"/>
    </source>
</evidence>
<dbReference type="FunFam" id="1.50.40.10:FF:000021">
    <property type="entry name" value="SFC1p Mitochondrial succinate-fumarate transporter"/>
    <property type="match status" value="1"/>
</dbReference>
<protein>
    <recommendedName>
        <fullName evidence="14">Succinate/fumarate mitochondrial transporter</fullName>
    </recommendedName>
</protein>
<keyword evidence="5" id="KW-0677">Repeat</keyword>
<keyword evidence="13" id="KW-1185">Reference proteome</keyword>
<evidence type="ECO:0000313" key="13">
    <source>
        <dbReference type="Proteomes" id="UP000620104"/>
    </source>
</evidence>
<dbReference type="EMBL" id="BLZA01000043">
    <property type="protein sequence ID" value="GHJ89435.1"/>
    <property type="molecule type" value="Genomic_DNA"/>
</dbReference>
<dbReference type="PROSITE" id="PS50920">
    <property type="entry name" value="SOLCAR"/>
    <property type="match status" value="3"/>
</dbReference>
<dbReference type="PANTHER" id="PTHR45788:SF2">
    <property type="entry name" value="SUCCINATE_FUMARATE MITOCHONDRIAL TRANSPORTER"/>
    <property type="match status" value="1"/>
</dbReference>
<evidence type="ECO:0000256" key="1">
    <source>
        <dbReference type="ARBA" id="ARBA00004448"/>
    </source>
</evidence>
<evidence type="ECO:0000256" key="4">
    <source>
        <dbReference type="ARBA" id="ARBA00022692"/>
    </source>
</evidence>
<feature type="repeat" description="Solcar" evidence="10">
    <location>
        <begin position="121"/>
        <end position="212"/>
    </location>
</feature>
<comment type="caution">
    <text evidence="12">The sequence shown here is derived from an EMBL/GenBank/DDBJ whole genome shotgun (WGS) entry which is preliminary data.</text>
</comment>
<evidence type="ECO:0000256" key="9">
    <source>
        <dbReference type="ARBA" id="ARBA00023136"/>
    </source>
</evidence>
<dbReference type="InterPro" id="IPR002067">
    <property type="entry name" value="MCP"/>
</dbReference>
<gene>
    <name evidence="12" type="ORF">NliqN6_5837</name>
</gene>
<comment type="subcellular location">
    <subcellularLocation>
        <location evidence="1">Mitochondrion inner membrane</location>
        <topology evidence="1">Multi-pass membrane protein</topology>
    </subcellularLocation>
</comment>
<name>A0A8H3TYA1_9TREE</name>
<dbReference type="GO" id="GO:0005743">
    <property type="term" value="C:mitochondrial inner membrane"/>
    <property type="evidence" value="ECO:0007669"/>
    <property type="project" value="UniProtKB-SubCell"/>
</dbReference>
<keyword evidence="7" id="KW-1133">Transmembrane helix</keyword>
<sequence length="328" mass="35245">MSNTKATAATSSTKADKPKVPLMTHLVAGGFAGLAEACVCHPLDTIKVRMQLSKSRKARGLKPLGPFATARQIVARETPMGLYKGLGAVVTGIVPKMAIRFASFEAYKSALSDKNGKLAPKGVFLAGLLAGATEAVLVVSPMEVVKIRLQAQQHSLADPLDIPKYRNAAHAAFTIVREEGISTLYRGVALTALRQATNQGVNFTAYQEFKRLAKEYQPQYAATELPSWQTMVLGLISGAMGPFSNAPIDTIKTRIQKASKEPGETALSRFTKVTVSMFKEEGPAAFYKGILPRVMRVAPGQAIVFTVYERVKTILDSLSTAESAEIDA</sequence>